<feature type="domain" description="Cyanovirin-N" evidence="1">
    <location>
        <begin position="59"/>
        <end position="104"/>
    </location>
</feature>
<comment type="caution">
    <text evidence="2">The sequence shown here is derived from an EMBL/GenBank/DDBJ whole genome shotgun (WGS) entry which is preliminary data.</text>
</comment>
<gene>
    <name evidence="2" type="ORF">B0H17DRAFT_1217309</name>
</gene>
<dbReference type="InterPro" id="IPR036673">
    <property type="entry name" value="Cyanovirin-N_sf"/>
</dbReference>
<name>A0AAD7BYH5_MYCRO</name>
<organism evidence="2 3">
    <name type="scientific">Mycena rosella</name>
    <name type="common">Pink bonnet</name>
    <name type="synonym">Agaricus rosellus</name>
    <dbReference type="NCBI Taxonomy" id="1033263"/>
    <lineage>
        <taxon>Eukaryota</taxon>
        <taxon>Fungi</taxon>
        <taxon>Dikarya</taxon>
        <taxon>Basidiomycota</taxon>
        <taxon>Agaricomycotina</taxon>
        <taxon>Agaricomycetes</taxon>
        <taxon>Agaricomycetidae</taxon>
        <taxon>Agaricales</taxon>
        <taxon>Marasmiineae</taxon>
        <taxon>Mycenaceae</taxon>
        <taxon>Mycena</taxon>
    </lineage>
</organism>
<dbReference type="Pfam" id="PF08881">
    <property type="entry name" value="CVNH"/>
    <property type="match status" value="1"/>
</dbReference>
<dbReference type="AlphaFoldDB" id="A0AAD7BYH5"/>
<dbReference type="Proteomes" id="UP001221757">
    <property type="component" value="Unassembled WGS sequence"/>
</dbReference>
<sequence>MQFAFLQLFLLHQDRDHLLDFQLDLRTQLLGGAHPRHSDRNEHHSTSTPGANPITLVNFSHTCDGIAFSGTILKASCRNWNGDFKTTSIDTNGCVGNALAAFFCPTSTGNKQALPASLDLDFVISNSNGALICP</sequence>
<evidence type="ECO:0000259" key="1">
    <source>
        <dbReference type="Pfam" id="PF08881"/>
    </source>
</evidence>
<evidence type="ECO:0000313" key="2">
    <source>
        <dbReference type="EMBL" id="KAJ7634314.1"/>
    </source>
</evidence>
<proteinExistence type="predicted"/>
<dbReference type="EMBL" id="JARKIE010000474">
    <property type="protein sequence ID" value="KAJ7634314.1"/>
    <property type="molecule type" value="Genomic_DNA"/>
</dbReference>
<dbReference type="Gene3D" id="2.30.60.10">
    <property type="entry name" value="Cyanovirin-N"/>
    <property type="match status" value="1"/>
</dbReference>
<evidence type="ECO:0000313" key="3">
    <source>
        <dbReference type="Proteomes" id="UP001221757"/>
    </source>
</evidence>
<keyword evidence="3" id="KW-1185">Reference proteome</keyword>
<dbReference type="InterPro" id="IPR011058">
    <property type="entry name" value="Cyanovirin-N"/>
</dbReference>
<protein>
    <recommendedName>
        <fullName evidence="1">Cyanovirin-N domain-containing protein</fullName>
    </recommendedName>
</protein>
<reference evidence="2" key="1">
    <citation type="submission" date="2023-03" db="EMBL/GenBank/DDBJ databases">
        <title>Massive genome expansion in bonnet fungi (Mycena s.s.) driven by repeated elements and novel gene families across ecological guilds.</title>
        <authorList>
            <consortium name="Lawrence Berkeley National Laboratory"/>
            <person name="Harder C.B."/>
            <person name="Miyauchi S."/>
            <person name="Viragh M."/>
            <person name="Kuo A."/>
            <person name="Thoen E."/>
            <person name="Andreopoulos B."/>
            <person name="Lu D."/>
            <person name="Skrede I."/>
            <person name="Drula E."/>
            <person name="Henrissat B."/>
            <person name="Morin E."/>
            <person name="Kohler A."/>
            <person name="Barry K."/>
            <person name="LaButti K."/>
            <person name="Morin E."/>
            <person name="Salamov A."/>
            <person name="Lipzen A."/>
            <person name="Mereny Z."/>
            <person name="Hegedus B."/>
            <person name="Baldrian P."/>
            <person name="Stursova M."/>
            <person name="Weitz H."/>
            <person name="Taylor A."/>
            <person name="Grigoriev I.V."/>
            <person name="Nagy L.G."/>
            <person name="Martin F."/>
            <person name="Kauserud H."/>
        </authorList>
    </citation>
    <scope>NUCLEOTIDE SEQUENCE</scope>
    <source>
        <strain evidence="2">CBHHK067</strain>
    </source>
</reference>
<accession>A0AAD7BYH5</accession>
<dbReference type="SUPFAM" id="SSF51322">
    <property type="entry name" value="Cyanovirin-N"/>
    <property type="match status" value="1"/>
</dbReference>